<dbReference type="OrthoDB" id="9803892at2"/>
<keyword evidence="2" id="KW-0521">NADP</keyword>
<accession>A0A1G7NCK9</accession>
<evidence type="ECO:0000259" key="3">
    <source>
        <dbReference type="Pfam" id="PF04321"/>
    </source>
</evidence>
<organism evidence="4 5">
    <name type="scientific">Sporolituus thermophilus DSM 23256</name>
    <dbReference type="NCBI Taxonomy" id="1123285"/>
    <lineage>
        <taxon>Bacteria</taxon>
        <taxon>Bacillati</taxon>
        <taxon>Bacillota</taxon>
        <taxon>Negativicutes</taxon>
        <taxon>Selenomonadales</taxon>
        <taxon>Sporomusaceae</taxon>
        <taxon>Sporolituus</taxon>
    </lineage>
</organism>
<dbReference type="InterPro" id="IPR036291">
    <property type="entry name" value="NAD(P)-bd_dom_sf"/>
</dbReference>
<dbReference type="EC" id="1.1.1.133" evidence="2"/>
<dbReference type="InterPro" id="IPR005913">
    <property type="entry name" value="dTDP_dehydrorham_reduct"/>
</dbReference>
<keyword evidence="5" id="KW-1185">Reference proteome</keyword>
<comment type="function">
    <text evidence="2">Catalyzes the reduction of dTDP-6-deoxy-L-lyxo-4-hexulose to yield dTDP-L-rhamnose.</text>
</comment>
<dbReference type="PANTHER" id="PTHR10491">
    <property type="entry name" value="DTDP-4-DEHYDRORHAMNOSE REDUCTASE"/>
    <property type="match status" value="1"/>
</dbReference>
<sequence>MPKVLITGANGQLGRALQRQFSGKYALVLCDLSELNITSFTACRDAVRTYRPDIIINAAAYTNVERAEDEPDAAYAVNAIGAHNLALACRESGTKLVHISTDYIFDGEKGAAYGEYDSPNPLSVYGKSKHLGEQLIRDTGGRYFIVRTAWLYGDGHNFVRTMLRLANERTEISVVADQHGTPTYAADLAKFIEQLMHTKYYGIYHVTNAGSCTWYEFACKIFEYAGKKVSVRPIKTEDYPTKARRPRYSVLDNYMLKLRGFDALRPWEEALKDYIANDCQ</sequence>
<feature type="domain" description="RmlD-like substrate binding" evidence="3">
    <location>
        <begin position="3"/>
        <end position="277"/>
    </location>
</feature>
<dbReference type="Pfam" id="PF04321">
    <property type="entry name" value="RmlD_sub_bind"/>
    <property type="match status" value="1"/>
</dbReference>
<dbReference type="NCBIfam" id="TIGR01214">
    <property type="entry name" value="rmlD"/>
    <property type="match status" value="1"/>
</dbReference>
<keyword evidence="2" id="KW-0560">Oxidoreductase</keyword>
<proteinExistence type="inferred from homology"/>
<dbReference type="FunFam" id="3.40.50.720:FF:000159">
    <property type="entry name" value="dTDP-4-dehydrorhamnose reductase"/>
    <property type="match status" value="1"/>
</dbReference>
<dbReference type="EMBL" id="FNBU01000023">
    <property type="protein sequence ID" value="SDF71637.1"/>
    <property type="molecule type" value="Genomic_DNA"/>
</dbReference>
<gene>
    <name evidence="4" type="ORF">SAMN05660235_02512</name>
</gene>
<dbReference type="RefSeq" id="WP_093691376.1">
    <property type="nucleotide sequence ID" value="NZ_FNBU01000023.1"/>
</dbReference>
<protein>
    <recommendedName>
        <fullName evidence="2">dTDP-4-dehydrorhamnose reductase</fullName>
        <ecNumber evidence="2">1.1.1.133</ecNumber>
    </recommendedName>
</protein>
<dbReference type="InterPro" id="IPR029903">
    <property type="entry name" value="RmlD-like-bd"/>
</dbReference>
<comment type="similarity">
    <text evidence="1 2">Belongs to the dTDP-4-dehydrorhamnose reductase family.</text>
</comment>
<dbReference type="CDD" id="cd05254">
    <property type="entry name" value="dTDP_HR_like_SDR_e"/>
    <property type="match status" value="1"/>
</dbReference>
<evidence type="ECO:0000256" key="2">
    <source>
        <dbReference type="RuleBase" id="RU364082"/>
    </source>
</evidence>
<dbReference type="GO" id="GO:0008831">
    <property type="term" value="F:dTDP-4-dehydrorhamnose reductase activity"/>
    <property type="evidence" value="ECO:0007669"/>
    <property type="project" value="UniProtKB-EC"/>
</dbReference>
<dbReference type="STRING" id="1123285.SAMN05660235_02512"/>
<dbReference type="Proteomes" id="UP000243333">
    <property type="component" value="Unassembled WGS sequence"/>
</dbReference>
<reference evidence="5" key="1">
    <citation type="submission" date="2016-10" db="EMBL/GenBank/DDBJ databases">
        <authorList>
            <person name="Varghese N."/>
            <person name="Submissions S."/>
        </authorList>
    </citation>
    <scope>NUCLEOTIDE SEQUENCE [LARGE SCALE GENOMIC DNA]</scope>
    <source>
        <strain evidence="5">DSM 23256</strain>
    </source>
</reference>
<name>A0A1G7NCK9_9FIRM</name>
<evidence type="ECO:0000256" key="1">
    <source>
        <dbReference type="ARBA" id="ARBA00010944"/>
    </source>
</evidence>
<dbReference type="Gene3D" id="3.40.50.720">
    <property type="entry name" value="NAD(P)-binding Rossmann-like Domain"/>
    <property type="match status" value="1"/>
</dbReference>
<dbReference type="UniPathway" id="UPA00124"/>
<comment type="pathway">
    <text evidence="2">Carbohydrate biosynthesis; dTDP-L-rhamnose biosynthesis.</text>
</comment>
<dbReference type="AlphaFoldDB" id="A0A1G7NCK9"/>
<dbReference type="SUPFAM" id="SSF51735">
    <property type="entry name" value="NAD(P)-binding Rossmann-fold domains"/>
    <property type="match status" value="1"/>
</dbReference>
<dbReference type="Gene3D" id="3.90.25.10">
    <property type="entry name" value="UDP-galactose 4-epimerase, domain 1"/>
    <property type="match status" value="1"/>
</dbReference>
<evidence type="ECO:0000313" key="5">
    <source>
        <dbReference type="Proteomes" id="UP000243333"/>
    </source>
</evidence>
<evidence type="ECO:0000313" key="4">
    <source>
        <dbReference type="EMBL" id="SDF71637.1"/>
    </source>
</evidence>
<dbReference type="GO" id="GO:0019305">
    <property type="term" value="P:dTDP-rhamnose biosynthetic process"/>
    <property type="evidence" value="ECO:0007669"/>
    <property type="project" value="UniProtKB-UniPathway"/>
</dbReference>
<dbReference type="PANTHER" id="PTHR10491:SF4">
    <property type="entry name" value="METHIONINE ADENOSYLTRANSFERASE 2 SUBUNIT BETA"/>
    <property type="match status" value="1"/>
</dbReference>